<sequence length="30" mass="3402">MFNMMKLKTLKDVIQAISNAGKRHGSNLVR</sequence>
<evidence type="ECO:0000313" key="1">
    <source>
        <dbReference type="EMBL" id="SNS47112.1"/>
    </source>
</evidence>
<reference evidence="1 2" key="1">
    <citation type="submission" date="2017-06" db="EMBL/GenBank/DDBJ databases">
        <authorList>
            <person name="Kim H.J."/>
            <person name="Triplett B.A."/>
        </authorList>
    </citation>
    <scope>NUCLEOTIDE SEQUENCE [LARGE SCALE GENOMIC DNA]</scope>
    <source>
        <strain evidence="1 2">DSM 18704</strain>
    </source>
</reference>
<name>A0A239ETB5_9BACT</name>
<evidence type="ECO:0000313" key="2">
    <source>
        <dbReference type="Proteomes" id="UP000198356"/>
    </source>
</evidence>
<organism evidence="1 2">
    <name type="scientific">Granulicella rosea</name>
    <dbReference type="NCBI Taxonomy" id="474952"/>
    <lineage>
        <taxon>Bacteria</taxon>
        <taxon>Pseudomonadati</taxon>
        <taxon>Acidobacteriota</taxon>
        <taxon>Terriglobia</taxon>
        <taxon>Terriglobales</taxon>
        <taxon>Acidobacteriaceae</taxon>
        <taxon>Granulicella</taxon>
    </lineage>
</organism>
<proteinExistence type="predicted"/>
<accession>A0A239ETB5</accession>
<protein>
    <submittedName>
        <fullName evidence="1">Uncharacterized protein</fullName>
    </submittedName>
</protein>
<gene>
    <name evidence="1" type="ORF">SAMN05421770_1011115</name>
</gene>
<dbReference type="Proteomes" id="UP000198356">
    <property type="component" value="Unassembled WGS sequence"/>
</dbReference>
<dbReference type="AlphaFoldDB" id="A0A239ETB5"/>
<keyword evidence="2" id="KW-1185">Reference proteome</keyword>
<dbReference type="EMBL" id="FZOU01000001">
    <property type="protein sequence ID" value="SNS47112.1"/>
    <property type="molecule type" value="Genomic_DNA"/>
</dbReference>